<evidence type="ECO:0000313" key="1">
    <source>
        <dbReference type="EMBL" id="CAD8145695.1"/>
    </source>
</evidence>
<keyword evidence="2" id="KW-1185">Reference proteome</keyword>
<gene>
    <name evidence="1" type="ORF">PPENT_87.1.T0140378</name>
</gene>
<organism evidence="1 2">
    <name type="scientific">Paramecium pentaurelia</name>
    <dbReference type="NCBI Taxonomy" id="43138"/>
    <lineage>
        <taxon>Eukaryota</taxon>
        <taxon>Sar</taxon>
        <taxon>Alveolata</taxon>
        <taxon>Ciliophora</taxon>
        <taxon>Intramacronucleata</taxon>
        <taxon>Oligohymenophorea</taxon>
        <taxon>Peniculida</taxon>
        <taxon>Parameciidae</taxon>
        <taxon>Paramecium</taxon>
    </lineage>
</organism>
<evidence type="ECO:0000313" key="2">
    <source>
        <dbReference type="Proteomes" id="UP000689195"/>
    </source>
</evidence>
<sequence>MHQILNKQQIIQFIILSKFLSLLNIQYSKNCYINYPPPPVQPTRAQIFFVPQASCLFLSKYFTRKAEEAWIYAEDESSEFRQRQISEYHIKQELFIPCKFYTKRRNVKKKKVGVLRGRAEMKPTLKVVFFSKLSNTSASKPGRGSENINQVGYLRLNRIFFNYEEPVKFQQSQLQIELKILGTLLKYFNEKCIQGKLLEHNRAYFMTQCSDS</sequence>
<protein>
    <submittedName>
        <fullName evidence="1">Uncharacterized protein</fullName>
    </submittedName>
</protein>
<proteinExistence type="predicted"/>
<dbReference type="AlphaFoldDB" id="A0A8S1SXH5"/>
<dbReference type="Proteomes" id="UP000689195">
    <property type="component" value="Unassembled WGS sequence"/>
</dbReference>
<dbReference type="EMBL" id="CAJJDO010000014">
    <property type="protein sequence ID" value="CAD8145695.1"/>
    <property type="molecule type" value="Genomic_DNA"/>
</dbReference>
<accession>A0A8S1SXH5</accession>
<reference evidence="1" key="1">
    <citation type="submission" date="2021-01" db="EMBL/GenBank/DDBJ databases">
        <authorList>
            <consortium name="Genoscope - CEA"/>
            <person name="William W."/>
        </authorList>
    </citation>
    <scope>NUCLEOTIDE SEQUENCE</scope>
</reference>
<name>A0A8S1SXH5_9CILI</name>
<comment type="caution">
    <text evidence="1">The sequence shown here is derived from an EMBL/GenBank/DDBJ whole genome shotgun (WGS) entry which is preliminary data.</text>
</comment>